<gene>
    <name evidence="2" type="ORF">PR048_011842</name>
</gene>
<comment type="caution">
    <text evidence="2">The sequence shown here is derived from an EMBL/GenBank/DDBJ whole genome shotgun (WGS) entry which is preliminary data.</text>
</comment>
<name>A0ABQ9HMN7_9NEOP</name>
<evidence type="ECO:0000313" key="3">
    <source>
        <dbReference type="Proteomes" id="UP001159363"/>
    </source>
</evidence>
<keyword evidence="3" id="KW-1185">Reference proteome</keyword>
<reference evidence="2 3" key="1">
    <citation type="submission" date="2023-02" db="EMBL/GenBank/DDBJ databases">
        <title>LHISI_Scaffold_Assembly.</title>
        <authorList>
            <person name="Stuart O.P."/>
            <person name="Cleave R."/>
            <person name="Magrath M.J.L."/>
            <person name="Mikheyev A.S."/>
        </authorList>
    </citation>
    <scope>NUCLEOTIDE SEQUENCE [LARGE SCALE GENOMIC DNA]</scope>
    <source>
        <strain evidence="2">Daus_M_001</strain>
        <tissue evidence="2">Leg muscle</tissue>
    </source>
</reference>
<proteinExistence type="predicted"/>
<feature type="region of interest" description="Disordered" evidence="1">
    <location>
        <begin position="1"/>
        <end position="21"/>
    </location>
</feature>
<accession>A0ABQ9HMN7</accession>
<sequence length="548" mass="59870">MKVKHNPRFQPRRTGYDSGRGHSRIFACGGSYRTMPLVGVFSQGSPVSPPVHSGTAPYSPLNTLISSQGGAVAMRLHSSPPTYANRVQSSAGPLPDLHKWESCRTTPLVRRAFSEISRLPPPFHSAVLYNRLDSPSSALKTSMDVSNYQTWYEICPCTAGNAMTGATLARIPAAMADLAQAFTGSDLYQPRTLCNDMASMFTNDVEEWTSQRSGCTRMQGGVIDPGGARTMKGCVPTNRTREVSGVGRRGRRWGQEGNNLLGRGCAGGFGEEERLVDEFLMSWWSERNISYLSHERVMDRQRKGPGIENLDWHDPGTGGGGGRARPCLNSVITSVGRCGGAFSLLASHQGEPGHSQIFPCGNLAGLFHWSGGFLEDLVSPLAFWCCSIPHFTLIGSQDLNRLTRSEPPVSQPFLRSCGECTRELVANSASKHAPREISFATFDSVDVHALQSCSELAADPKRQHASRVVLAVDRVFLSNPATLDLSVAEAPTRHTSHHRDYVVPQHKFKLSVVPKCRRLFIEIQLQSRADVCSAAGIRIIQENEHVKG</sequence>
<organism evidence="2 3">
    <name type="scientific">Dryococelus australis</name>
    <dbReference type="NCBI Taxonomy" id="614101"/>
    <lineage>
        <taxon>Eukaryota</taxon>
        <taxon>Metazoa</taxon>
        <taxon>Ecdysozoa</taxon>
        <taxon>Arthropoda</taxon>
        <taxon>Hexapoda</taxon>
        <taxon>Insecta</taxon>
        <taxon>Pterygota</taxon>
        <taxon>Neoptera</taxon>
        <taxon>Polyneoptera</taxon>
        <taxon>Phasmatodea</taxon>
        <taxon>Verophasmatodea</taxon>
        <taxon>Anareolatae</taxon>
        <taxon>Phasmatidae</taxon>
        <taxon>Eurycanthinae</taxon>
        <taxon>Dryococelus</taxon>
    </lineage>
</organism>
<evidence type="ECO:0000313" key="2">
    <source>
        <dbReference type="EMBL" id="KAJ8885644.1"/>
    </source>
</evidence>
<dbReference type="Proteomes" id="UP001159363">
    <property type="component" value="Chromosome X"/>
</dbReference>
<dbReference type="EMBL" id="JARBHB010000004">
    <property type="protein sequence ID" value="KAJ8885644.1"/>
    <property type="molecule type" value="Genomic_DNA"/>
</dbReference>
<protein>
    <submittedName>
        <fullName evidence="2">Uncharacterized protein</fullName>
    </submittedName>
</protein>
<feature type="compositionally biased region" description="Basic residues" evidence="1">
    <location>
        <begin position="1"/>
        <end position="11"/>
    </location>
</feature>
<evidence type="ECO:0000256" key="1">
    <source>
        <dbReference type="SAM" id="MobiDB-lite"/>
    </source>
</evidence>